<dbReference type="InterPro" id="IPR036388">
    <property type="entry name" value="WH-like_DNA-bd_sf"/>
</dbReference>
<feature type="domain" description="Arginine repressor DNA-binding" evidence="9">
    <location>
        <begin position="3"/>
        <end position="65"/>
    </location>
</feature>
<comment type="function">
    <text evidence="8">Regulates arginine biosynthesis genes.</text>
</comment>
<dbReference type="InterPro" id="IPR001669">
    <property type="entry name" value="Arg_repress"/>
</dbReference>
<reference evidence="14" key="2">
    <citation type="submission" date="2018-05" db="EMBL/GenBank/DDBJ databases">
        <title>Genome Sequencing of selected type strains of the family Eggerthellaceae.</title>
        <authorList>
            <person name="Danylec N."/>
            <person name="Stoll D.A."/>
            <person name="Doetsch A."/>
            <person name="Huch M."/>
        </authorList>
    </citation>
    <scope>NUCLEOTIDE SEQUENCE [LARGE SCALE GENOMIC DNA]</scope>
    <source>
        <strain evidence="14">DSM 22006</strain>
    </source>
</reference>
<dbReference type="InterPro" id="IPR020900">
    <property type="entry name" value="Arg_repress_DNA-bd"/>
</dbReference>
<dbReference type="InterPro" id="IPR020899">
    <property type="entry name" value="Arg_repress_C"/>
</dbReference>
<dbReference type="RefSeq" id="WP_114614874.1">
    <property type="nucleotide sequence ID" value="NZ_DBEZNL010000069.1"/>
</dbReference>
<dbReference type="SUPFAM" id="SSF46785">
    <property type="entry name" value="Winged helix' DNA-binding domain"/>
    <property type="match status" value="1"/>
</dbReference>
<evidence type="ECO:0000256" key="8">
    <source>
        <dbReference type="HAMAP-Rule" id="MF_00173"/>
    </source>
</evidence>
<dbReference type="GO" id="GO:0003700">
    <property type="term" value="F:DNA-binding transcription factor activity"/>
    <property type="evidence" value="ECO:0007669"/>
    <property type="project" value="UniProtKB-UniRule"/>
</dbReference>
<dbReference type="EMBL" id="QIBZ01000001">
    <property type="protein sequence ID" value="RNM37427.1"/>
    <property type="molecule type" value="Genomic_DNA"/>
</dbReference>
<dbReference type="InterPro" id="IPR036251">
    <property type="entry name" value="Arg_repress_C_sf"/>
</dbReference>
<evidence type="ECO:0000256" key="7">
    <source>
        <dbReference type="ARBA" id="ARBA00023163"/>
    </source>
</evidence>
<dbReference type="GO" id="GO:0005737">
    <property type="term" value="C:cytoplasm"/>
    <property type="evidence" value="ECO:0007669"/>
    <property type="project" value="UniProtKB-SubCell"/>
</dbReference>
<organism evidence="11 13">
    <name type="scientific">Slackia isoflavoniconvertens</name>
    <dbReference type="NCBI Taxonomy" id="572010"/>
    <lineage>
        <taxon>Bacteria</taxon>
        <taxon>Bacillati</taxon>
        <taxon>Actinomycetota</taxon>
        <taxon>Coriobacteriia</taxon>
        <taxon>Eggerthellales</taxon>
        <taxon>Eggerthellaceae</taxon>
        <taxon>Slackia</taxon>
    </lineage>
</organism>
<dbReference type="GO" id="GO:0051259">
    <property type="term" value="P:protein complex oligomerization"/>
    <property type="evidence" value="ECO:0007669"/>
    <property type="project" value="InterPro"/>
</dbReference>
<dbReference type="PANTHER" id="PTHR34471:SF1">
    <property type="entry name" value="ARGININE REPRESSOR"/>
    <property type="match status" value="1"/>
</dbReference>
<dbReference type="GO" id="GO:0003677">
    <property type="term" value="F:DNA binding"/>
    <property type="evidence" value="ECO:0007669"/>
    <property type="project" value="UniProtKB-KW"/>
</dbReference>
<reference evidence="12" key="3">
    <citation type="journal article" date="2019" name="Microbiol. Resour. Announc.">
        <title>Draft Genome Sequences of Type Strains of Gordonibacter faecihominis, Paraeggerthella hongkongensis, Parvibacter caecicola,Slackia equolifaciens, Slackia faecicanis, and Slackia isoflavoniconvertens.</title>
        <authorList>
            <person name="Danylec N."/>
            <person name="Stoll D.A."/>
            <person name="Dotsch A."/>
            <person name="Huch M."/>
        </authorList>
    </citation>
    <scope>NUCLEOTIDE SEQUENCE</scope>
    <source>
        <strain evidence="12">DSM 22006</strain>
    </source>
</reference>
<reference evidence="11 13" key="1">
    <citation type="journal article" date="2018" name="Elife">
        <title>Discovery and characterization of a prevalent human gut bacterial enzyme sufficient for the inactivation of a family of plant toxins.</title>
        <authorList>
            <person name="Koppel N."/>
            <person name="Bisanz J.E."/>
            <person name="Pandelia M.E."/>
            <person name="Turnbaugh P.J."/>
            <person name="Balskus E.P."/>
        </authorList>
    </citation>
    <scope>NUCLEOTIDE SEQUENCE [LARGE SCALE GENOMIC DNA]</scope>
    <source>
        <strain evidence="11 13">OB21 GAM31</strain>
    </source>
</reference>
<dbReference type="Gene3D" id="3.30.1360.40">
    <property type="match status" value="1"/>
</dbReference>
<keyword evidence="8" id="KW-0028">Amino-acid biosynthesis</keyword>
<evidence type="ECO:0000259" key="10">
    <source>
        <dbReference type="Pfam" id="PF02863"/>
    </source>
</evidence>
<evidence type="ECO:0000313" key="11">
    <source>
        <dbReference type="EMBL" id="RDB60690.1"/>
    </source>
</evidence>
<evidence type="ECO:0000256" key="6">
    <source>
        <dbReference type="ARBA" id="ARBA00023125"/>
    </source>
</evidence>
<name>A0A369LMW4_9ACTN</name>
<dbReference type="AlphaFoldDB" id="A0A369LMW4"/>
<gene>
    <name evidence="8" type="primary">argR</name>
    <name evidence="11" type="ORF">C1881_02080</name>
    <name evidence="12" type="ORF">DMP05_00405</name>
</gene>
<comment type="similarity">
    <text evidence="2 8">Belongs to the ArgR family.</text>
</comment>
<dbReference type="UniPathway" id="UPA00068"/>
<dbReference type="SUPFAM" id="SSF55252">
    <property type="entry name" value="C-terminal domain of arginine repressor"/>
    <property type="match status" value="1"/>
</dbReference>
<keyword evidence="8" id="KW-0055">Arginine biosynthesis</keyword>
<dbReference type="GO" id="GO:0006526">
    <property type="term" value="P:L-arginine biosynthetic process"/>
    <property type="evidence" value="ECO:0007669"/>
    <property type="project" value="UniProtKB-UniPathway"/>
</dbReference>
<dbReference type="InterPro" id="IPR036390">
    <property type="entry name" value="WH_DNA-bd_sf"/>
</dbReference>
<evidence type="ECO:0000256" key="4">
    <source>
        <dbReference type="ARBA" id="ARBA00022491"/>
    </source>
</evidence>
<keyword evidence="3 8" id="KW-0963">Cytoplasm</keyword>
<dbReference type="PRINTS" id="PR01467">
    <property type="entry name" value="ARGREPRESSOR"/>
</dbReference>
<evidence type="ECO:0000313" key="12">
    <source>
        <dbReference type="EMBL" id="RNM37427.1"/>
    </source>
</evidence>
<dbReference type="HAMAP" id="MF_00173">
    <property type="entry name" value="Arg_repressor"/>
    <property type="match status" value="1"/>
</dbReference>
<evidence type="ECO:0000256" key="5">
    <source>
        <dbReference type="ARBA" id="ARBA00023015"/>
    </source>
</evidence>
<proteinExistence type="inferred from homology"/>
<keyword evidence="6 8" id="KW-0238">DNA-binding</keyword>
<dbReference type="GO" id="GO:0034618">
    <property type="term" value="F:arginine binding"/>
    <property type="evidence" value="ECO:0007669"/>
    <property type="project" value="InterPro"/>
</dbReference>
<evidence type="ECO:0000256" key="1">
    <source>
        <dbReference type="ARBA" id="ARBA00004496"/>
    </source>
</evidence>
<feature type="domain" description="Arginine repressor C-terminal" evidence="10">
    <location>
        <begin position="73"/>
        <end position="136"/>
    </location>
</feature>
<accession>A0A369LMW4</accession>
<keyword evidence="14" id="KW-1185">Reference proteome</keyword>
<keyword evidence="7 8" id="KW-0804">Transcription</keyword>
<evidence type="ECO:0000256" key="3">
    <source>
        <dbReference type="ARBA" id="ARBA00022490"/>
    </source>
</evidence>
<dbReference type="Pfam" id="PF01316">
    <property type="entry name" value="Arg_repressor"/>
    <property type="match status" value="1"/>
</dbReference>
<dbReference type="Proteomes" id="UP000271472">
    <property type="component" value="Unassembled WGS sequence"/>
</dbReference>
<protein>
    <recommendedName>
        <fullName evidence="8">Arginine repressor</fullName>
    </recommendedName>
</protein>
<comment type="caution">
    <text evidence="11">The sequence shown here is derived from an EMBL/GenBank/DDBJ whole genome shotgun (WGS) entry which is preliminary data.</text>
</comment>
<dbReference type="Gene3D" id="1.10.10.10">
    <property type="entry name" value="Winged helix-like DNA-binding domain superfamily/Winged helix DNA-binding domain"/>
    <property type="match status" value="1"/>
</dbReference>
<evidence type="ECO:0000259" key="9">
    <source>
        <dbReference type="Pfam" id="PF01316"/>
    </source>
</evidence>
<dbReference type="GO" id="GO:1900079">
    <property type="term" value="P:regulation of arginine biosynthetic process"/>
    <property type="evidence" value="ECO:0007669"/>
    <property type="project" value="UniProtKB-UniRule"/>
</dbReference>
<keyword evidence="5 8" id="KW-0805">Transcription regulation</keyword>
<evidence type="ECO:0000256" key="2">
    <source>
        <dbReference type="ARBA" id="ARBA00008316"/>
    </source>
</evidence>
<dbReference type="PANTHER" id="PTHR34471">
    <property type="entry name" value="ARGININE REPRESSOR"/>
    <property type="match status" value="1"/>
</dbReference>
<sequence length="142" mass="15471">MTKRAVRHDVIRDIIRKGNIKTQRDLVEQLSAEGYDCTQATVSRDIAGMGLAKSREGYYVLPEDLRLQRMVGELVDSIEVVNNFIVLRTPSGIASGVTVALDAAELKGVAGSLAGDDTVFVMCYSSIDAENVAAVIRRLQDQ</sequence>
<keyword evidence="4 8" id="KW-0678">Repressor</keyword>
<dbReference type="EMBL" id="PPTO01000002">
    <property type="protein sequence ID" value="RDB60690.1"/>
    <property type="molecule type" value="Genomic_DNA"/>
</dbReference>
<dbReference type="OrthoDB" id="7060358at2"/>
<comment type="pathway">
    <text evidence="8">Amino-acid biosynthesis; L-arginine biosynthesis [regulation].</text>
</comment>
<evidence type="ECO:0000313" key="14">
    <source>
        <dbReference type="Proteomes" id="UP000271472"/>
    </source>
</evidence>
<comment type="subcellular location">
    <subcellularLocation>
        <location evidence="1 8">Cytoplasm</location>
    </subcellularLocation>
</comment>
<evidence type="ECO:0000313" key="13">
    <source>
        <dbReference type="Proteomes" id="UP000253975"/>
    </source>
</evidence>
<dbReference type="Proteomes" id="UP000253975">
    <property type="component" value="Unassembled WGS sequence"/>
</dbReference>
<dbReference type="Pfam" id="PF02863">
    <property type="entry name" value="Arg_repressor_C"/>
    <property type="match status" value="1"/>
</dbReference>
<dbReference type="GeneID" id="98661810"/>